<dbReference type="AlphaFoldDB" id="A0A0A9D3G6"/>
<name>A0A0A9D3G6_ARUDO</name>
<protein>
    <submittedName>
        <fullName evidence="2">Uncharacterized protein</fullName>
    </submittedName>
</protein>
<organism evidence="2">
    <name type="scientific">Arundo donax</name>
    <name type="common">Giant reed</name>
    <name type="synonym">Donax arundinaceus</name>
    <dbReference type="NCBI Taxonomy" id="35708"/>
    <lineage>
        <taxon>Eukaryota</taxon>
        <taxon>Viridiplantae</taxon>
        <taxon>Streptophyta</taxon>
        <taxon>Embryophyta</taxon>
        <taxon>Tracheophyta</taxon>
        <taxon>Spermatophyta</taxon>
        <taxon>Magnoliopsida</taxon>
        <taxon>Liliopsida</taxon>
        <taxon>Poales</taxon>
        <taxon>Poaceae</taxon>
        <taxon>PACMAD clade</taxon>
        <taxon>Arundinoideae</taxon>
        <taxon>Arundineae</taxon>
        <taxon>Arundo</taxon>
    </lineage>
</organism>
<dbReference type="EMBL" id="GBRH01216657">
    <property type="protein sequence ID" value="JAD81238.1"/>
    <property type="molecule type" value="Transcribed_RNA"/>
</dbReference>
<sequence length="214" mass="23526">MIVDTELVPVAGCKEHQYAIQYAPDHPEDLGEEIVPEGLDQRHVEGALLRLGHMVELKDAADGLPDVLGEVVGGGEQGARAGCQRHGAAHRQQRHLQQRPQASGEVVQHEVEGRPQHLRQVHQQSPGGGQAPGEQFAQVAAGGEERTREAGERSSACAVRSRARRLCRHLRRLRRKRMVVPRYWIRVTMSHVSIHPKSGPQMRAAAALSSGTFL</sequence>
<proteinExistence type="predicted"/>
<evidence type="ECO:0000313" key="2">
    <source>
        <dbReference type="EMBL" id="JAD81238.1"/>
    </source>
</evidence>
<feature type="compositionally biased region" description="Basic residues" evidence="1">
    <location>
        <begin position="87"/>
        <end position="97"/>
    </location>
</feature>
<evidence type="ECO:0000256" key="1">
    <source>
        <dbReference type="SAM" id="MobiDB-lite"/>
    </source>
</evidence>
<reference evidence="2" key="2">
    <citation type="journal article" date="2015" name="Data Brief">
        <title>Shoot transcriptome of the giant reed, Arundo donax.</title>
        <authorList>
            <person name="Barrero R.A."/>
            <person name="Guerrero F.D."/>
            <person name="Moolhuijzen P."/>
            <person name="Goolsby J.A."/>
            <person name="Tidwell J."/>
            <person name="Bellgard S.E."/>
            <person name="Bellgard M.I."/>
        </authorList>
    </citation>
    <scope>NUCLEOTIDE SEQUENCE</scope>
    <source>
        <tissue evidence="2">Shoot tissue taken approximately 20 cm above the soil surface</tissue>
    </source>
</reference>
<accession>A0A0A9D3G6</accession>
<reference evidence="2" key="1">
    <citation type="submission" date="2014-09" db="EMBL/GenBank/DDBJ databases">
        <authorList>
            <person name="Magalhaes I.L.F."/>
            <person name="Oliveira U."/>
            <person name="Santos F.R."/>
            <person name="Vidigal T.H.D.A."/>
            <person name="Brescovit A.D."/>
            <person name="Santos A.J."/>
        </authorList>
    </citation>
    <scope>NUCLEOTIDE SEQUENCE</scope>
    <source>
        <tissue evidence="2">Shoot tissue taken approximately 20 cm above the soil surface</tissue>
    </source>
</reference>
<feature type="region of interest" description="Disordered" evidence="1">
    <location>
        <begin position="78"/>
        <end position="155"/>
    </location>
</feature>
<feature type="compositionally biased region" description="Basic and acidic residues" evidence="1">
    <location>
        <begin position="143"/>
        <end position="152"/>
    </location>
</feature>